<dbReference type="EMBL" id="WOCE01000017">
    <property type="protein sequence ID" value="KAE9596367.1"/>
    <property type="molecule type" value="Genomic_DNA"/>
</dbReference>
<sequence length="51" mass="6078">MNYKDASIMKHENMKKLSDFDRGSFREYQAKIFGMKNGGKRMEDTSQEKRN</sequence>
<organism evidence="1 2">
    <name type="scientific">Lupinus albus</name>
    <name type="common">White lupine</name>
    <name type="synonym">Lupinus termis</name>
    <dbReference type="NCBI Taxonomy" id="3870"/>
    <lineage>
        <taxon>Eukaryota</taxon>
        <taxon>Viridiplantae</taxon>
        <taxon>Streptophyta</taxon>
        <taxon>Embryophyta</taxon>
        <taxon>Tracheophyta</taxon>
        <taxon>Spermatophyta</taxon>
        <taxon>Magnoliopsida</taxon>
        <taxon>eudicotyledons</taxon>
        <taxon>Gunneridae</taxon>
        <taxon>Pentapetalae</taxon>
        <taxon>rosids</taxon>
        <taxon>fabids</taxon>
        <taxon>Fabales</taxon>
        <taxon>Fabaceae</taxon>
        <taxon>Papilionoideae</taxon>
        <taxon>50 kb inversion clade</taxon>
        <taxon>genistoids sensu lato</taxon>
        <taxon>core genistoids</taxon>
        <taxon>Genisteae</taxon>
        <taxon>Lupinus</taxon>
    </lineage>
</organism>
<keyword evidence="2" id="KW-1185">Reference proteome</keyword>
<evidence type="ECO:0000313" key="1">
    <source>
        <dbReference type="EMBL" id="KAE9596367.1"/>
    </source>
</evidence>
<proteinExistence type="predicted"/>
<gene>
    <name evidence="1" type="ORF">Lalb_Chr17g0348561</name>
</gene>
<dbReference type="AlphaFoldDB" id="A0A6A4PBA6"/>
<name>A0A6A4PBA6_LUPAL</name>
<evidence type="ECO:0000313" key="2">
    <source>
        <dbReference type="Proteomes" id="UP000447434"/>
    </source>
</evidence>
<comment type="caution">
    <text evidence="1">The sequence shown here is derived from an EMBL/GenBank/DDBJ whole genome shotgun (WGS) entry which is preliminary data.</text>
</comment>
<protein>
    <submittedName>
        <fullName evidence="1">Uncharacterized protein</fullName>
    </submittedName>
</protein>
<accession>A0A6A4PBA6</accession>
<reference evidence="2" key="1">
    <citation type="journal article" date="2020" name="Nat. Commun.">
        <title>Genome sequence of the cluster root forming white lupin.</title>
        <authorList>
            <person name="Hufnagel B."/>
            <person name="Marques A."/>
            <person name="Soriano A."/>
            <person name="Marques L."/>
            <person name="Divol F."/>
            <person name="Doumas P."/>
            <person name="Sallet E."/>
            <person name="Mancinotti D."/>
            <person name="Carrere S."/>
            <person name="Marande W."/>
            <person name="Arribat S."/>
            <person name="Keller J."/>
            <person name="Huneau C."/>
            <person name="Blein T."/>
            <person name="Aime D."/>
            <person name="Laguerre M."/>
            <person name="Taylor J."/>
            <person name="Schubert V."/>
            <person name="Nelson M."/>
            <person name="Geu-Flores F."/>
            <person name="Crespi M."/>
            <person name="Gallardo-Guerrero K."/>
            <person name="Delaux P.-M."/>
            <person name="Salse J."/>
            <person name="Berges H."/>
            <person name="Guyot R."/>
            <person name="Gouzy J."/>
            <person name="Peret B."/>
        </authorList>
    </citation>
    <scope>NUCLEOTIDE SEQUENCE [LARGE SCALE GENOMIC DNA]</scope>
    <source>
        <strain evidence="2">cv. Amiga</strain>
    </source>
</reference>
<dbReference type="Proteomes" id="UP000447434">
    <property type="component" value="Chromosome 17"/>
</dbReference>